<evidence type="ECO:0000256" key="3">
    <source>
        <dbReference type="ARBA" id="ARBA00023125"/>
    </source>
</evidence>
<feature type="DNA-binding region" description="Homeobox" evidence="6">
    <location>
        <begin position="471"/>
        <end position="540"/>
    </location>
</feature>
<dbReference type="PANTHER" id="PTHR15116:SF16">
    <property type="entry name" value="DEFECTIVE PROVENTRICULUS, ISOFORM A"/>
    <property type="match status" value="1"/>
</dbReference>
<feature type="domain" description="Homeobox" evidence="9">
    <location>
        <begin position="469"/>
        <end position="539"/>
    </location>
</feature>
<keyword evidence="5 6" id="KW-0539">Nucleus</keyword>
<dbReference type="PANTHER" id="PTHR15116">
    <property type="entry name" value="DNA-BINDING PROTEIN SATB FAMILY MEMBER"/>
    <property type="match status" value="1"/>
</dbReference>
<dbReference type="PROSITE" id="PS50071">
    <property type="entry name" value="HOMEOBOX_2"/>
    <property type="match status" value="2"/>
</dbReference>
<evidence type="ECO:0000256" key="8">
    <source>
        <dbReference type="SAM" id="MobiDB-lite"/>
    </source>
</evidence>
<evidence type="ECO:0000256" key="2">
    <source>
        <dbReference type="ARBA" id="ARBA00022843"/>
    </source>
</evidence>
<feature type="domain" description="CMP" evidence="10">
    <location>
        <begin position="9"/>
        <end position="114"/>
    </location>
</feature>
<comment type="subcellular location">
    <subcellularLocation>
        <location evidence="6 7">Nucleus</location>
    </subcellularLocation>
</comment>
<dbReference type="GO" id="GO:0006338">
    <property type="term" value="P:chromatin remodeling"/>
    <property type="evidence" value="ECO:0007669"/>
    <property type="project" value="InterPro"/>
</dbReference>
<keyword evidence="1" id="KW-0677">Repeat</keyword>
<dbReference type="AlphaFoldDB" id="A0A7J7IW86"/>
<dbReference type="InterPro" id="IPR032392">
    <property type="entry name" value="ULD"/>
</dbReference>
<dbReference type="EMBL" id="VXIV02003366">
    <property type="protein sequence ID" value="KAF6017701.1"/>
    <property type="molecule type" value="Genomic_DNA"/>
</dbReference>
<dbReference type="OrthoDB" id="10052721at2759"/>
<feature type="compositionally biased region" description="Acidic residues" evidence="8">
    <location>
        <begin position="328"/>
        <end position="344"/>
    </location>
</feature>
<dbReference type="FunFam" id="1.10.10.60:FF:000169">
    <property type="entry name" value="DNA-binding protein SATB1"/>
    <property type="match status" value="1"/>
</dbReference>
<name>A0A7J7IW86_BUGNE</name>
<dbReference type="GO" id="GO:0000981">
    <property type="term" value="F:DNA-binding transcription factor activity, RNA polymerase II-specific"/>
    <property type="evidence" value="ECO:0007669"/>
    <property type="project" value="TreeGrafter"/>
</dbReference>
<dbReference type="GO" id="GO:0000978">
    <property type="term" value="F:RNA polymerase II cis-regulatory region sequence-specific DNA binding"/>
    <property type="evidence" value="ECO:0007669"/>
    <property type="project" value="TreeGrafter"/>
</dbReference>
<keyword evidence="3 6" id="KW-0238">DNA-binding</keyword>
<dbReference type="InterPro" id="IPR038224">
    <property type="entry name" value="SATB_ULD_sf"/>
</dbReference>
<evidence type="ECO:0000313" key="11">
    <source>
        <dbReference type="EMBL" id="KAF6017701.1"/>
    </source>
</evidence>
<gene>
    <name evidence="11" type="ORF">EB796_023983</name>
</gene>
<keyword evidence="2" id="KW-0832">Ubl conjugation</keyword>
<dbReference type="Gene3D" id="1.10.10.60">
    <property type="entry name" value="Homeodomain-like"/>
    <property type="match status" value="2"/>
</dbReference>
<dbReference type="SUPFAM" id="SSF46689">
    <property type="entry name" value="Homeodomain-like"/>
    <property type="match status" value="2"/>
</dbReference>
<evidence type="ECO:0000256" key="7">
    <source>
        <dbReference type="RuleBase" id="RU000682"/>
    </source>
</evidence>
<evidence type="ECO:0000313" key="12">
    <source>
        <dbReference type="Proteomes" id="UP000593567"/>
    </source>
</evidence>
<dbReference type="PROSITE" id="PS51982">
    <property type="entry name" value="CMP"/>
    <property type="match status" value="1"/>
</dbReference>
<reference evidence="11" key="1">
    <citation type="submission" date="2020-06" db="EMBL/GenBank/DDBJ databases">
        <title>Draft genome of Bugula neritina, a colonial animal packing powerful symbionts and potential medicines.</title>
        <authorList>
            <person name="Rayko M."/>
        </authorList>
    </citation>
    <scope>NUCLEOTIDE SEQUENCE [LARGE SCALE GENOMIC DNA]</scope>
    <source>
        <strain evidence="11">Kwan_BN1</strain>
    </source>
</reference>
<evidence type="ECO:0000256" key="4">
    <source>
        <dbReference type="ARBA" id="ARBA00023155"/>
    </source>
</evidence>
<dbReference type="GO" id="GO:0005634">
    <property type="term" value="C:nucleus"/>
    <property type="evidence" value="ECO:0007669"/>
    <property type="project" value="UniProtKB-SubCell"/>
</dbReference>
<dbReference type="Pfam" id="PF16534">
    <property type="entry name" value="ULD"/>
    <property type="match status" value="1"/>
</dbReference>
<keyword evidence="4 6" id="KW-0371">Homeobox</keyword>
<evidence type="ECO:0000256" key="6">
    <source>
        <dbReference type="PROSITE-ProRule" id="PRU00108"/>
    </source>
</evidence>
<feature type="compositionally biased region" description="Polar residues" evidence="8">
    <location>
        <begin position="380"/>
        <end position="389"/>
    </location>
</feature>
<dbReference type="InterPro" id="IPR001356">
    <property type="entry name" value="HD"/>
</dbReference>
<dbReference type="CDD" id="cd00086">
    <property type="entry name" value="homeodomain"/>
    <property type="match status" value="2"/>
</dbReference>
<sequence>MSTSLNGDVKSIPIRCVIEEKLDHQSCLVSSGVPVKPESFAIVPSNTLFKDVVKTVLLKLGYSTNEALSAKGEVQIKKWKPLDLNSVSENEQASVEDMLGDLANIATLRIKIRPRSDDVKDKLLLMLLRQPYDALASKGFPISKDIVEGIVTGQDNLSEKLLKEFYLWYDKHINSPEGDLGEQRSASASKTAVGVSAGSNKSRLRVSFNHAEAAKLQEWFEIDAQPSKQTMNRYLAELNEASPRGNGFKLDLTNIMYWFKNARAAVRRNGRSTTSEDLSEDEGHIEKEIATVPPLPNSNAVYVIKNPIVGEDSDEKKGEPQTTRGVAEESDMEEELSVTDDESEMNDKDTPNELTGSSDVKTDNKKDEDDQLESQIRVPSATSSPQMHSNFVPNVAPRIPGYPFTYGAFPMAYLQSTAMQNSFYKEWNEKMQSAAAVVQAQQVNSVQQNLALLKADSLKVDCELSKAERQKRHRAFIDPVSEIPKLEQWFEKETHPSHYVIEQICDDLNRGEFRSRYPKLSPKNIQLWFKNHRAKVKRMRVGGSGINYNDLDSSQIKMSPPHLAVQMM</sequence>
<keyword evidence="12" id="KW-1185">Reference proteome</keyword>
<comment type="caution">
    <text evidence="11">The sequence shown here is derived from an EMBL/GenBank/DDBJ whole genome shotgun (WGS) entry which is preliminary data.</text>
</comment>
<dbReference type="Gene3D" id="3.10.20.710">
    <property type="entry name" value="SATB, ubiquitin-like oligomerisation domain"/>
    <property type="match status" value="1"/>
</dbReference>
<feature type="DNA-binding region" description="Homeobox" evidence="6">
    <location>
        <begin position="201"/>
        <end position="270"/>
    </location>
</feature>
<dbReference type="Proteomes" id="UP000593567">
    <property type="component" value="Unassembled WGS sequence"/>
</dbReference>
<dbReference type="InterPro" id="IPR009057">
    <property type="entry name" value="Homeodomain-like_sf"/>
</dbReference>
<evidence type="ECO:0000256" key="1">
    <source>
        <dbReference type="ARBA" id="ARBA00022737"/>
    </source>
</evidence>
<accession>A0A7J7IW86</accession>
<proteinExistence type="predicted"/>
<feature type="region of interest" description="Disordered" evidence="8">
    <location>
        <begin position="310"/>
        <end position="389"/>
    </location>
</feature>
<feature type="domain" description="Homeobox" evidence="9">
    <location>
        <begin position="199"/>
        <end position="269"/>
    </location>
</feature>
<evidence type="ECO:0000256" key="5">
    <source>
        <dbReference type="ARBA" id="ARBA00023242"/>
    </source>
</evidence>
<evidence type="ECO:0000259" key="10">
    <source>
        <dbReference type="PROSITE" id="PS51982"/>
    </source>
</evidence>
<evidence type="ECO:0000259" key="9">
    <source>
        <dbReference type="PROSITE" id="PS50071"/>
    </source>
</evidence>
<dbReference type="InterPro" id="IPR039673">
    <property type="entry name" value="SATB1/SATB2"/>
</dbReference>
<dbReference type="Pfam" id="PF00046">
    <property type="entry name" value="Homeodomain"/>
    <property type="match status" value="1"/>
</dbReference>
<dbReference type="SMART" id="SM00389">
    <property type="entry name" value="HOX"/>
    <property type="match status" value="2"/>
</dbReference>
<protein>
    <submittedName>
        <fullName evidence="11">Uncharacterized protein</fullName>
    </submittedName>
</protein>
<organism evidence="11 12">
    <name type="scientific">Bugula neritina</name>
    <name type="common">Brown bryozoan</name>
    <name type="synonym">Sertularia neritina</name>
    <dbReference type="NCBI Taxonomy" id="10212"/>
    <lineage>
        <taxon>Eukaryota</taxon>
        <taxon>Metazoa</taxon>
        <taxon>Spiralia</taxon>
        <taxon>Lophotrochozoa</taxon>
        <taxon>Bryozoa</taxon>
        <taxon>Gymnolaemata</taxon>
        <taxon>Cheilostomatida</taxon>
        <taxon>Flustrina</taxon>
        <taxon>Buguloidea</taxon>
        <taxon>Bugulidae</taxon>
        <taxon>Bugula</taxon>
    </lineage>
</organism>